<feature type="modified residue" description="N5-methylglutamine" evidence="5">
    <location>
        <position position="246"/>
    </location>
</feature>
<dbReference type="RefSeq" id="WP_034685501.1">
    <property type="nucleotide sequence ID" value="NZ_CP023049.2"/>
</dbReference>
<keyword evidence="2 5" id="KW-0488">Methylation</keyword>
<evidence type="ECO:0000259" key="8">
    <source>
        <dbReference type="PROSITE" id="PS00745"/>
    </source>
</evidence>
<evidence type="ECO:0000256" key="2">
    <source>
        <dbReference type="ARBA" id="ARBA00022481"/>
    </source>
</evidence>
<gene>
    <name evidence="5" type="primary">prfB</name>
    <name evidence="9" type="ORF">IQ37_12440</name>
</gene>
<proteinExistence type="inferred from homology"/>
<dbReference type="InterPro" id="IPR005139">
    <property type="entry name" value="PCRF"/>
</dbReference>
<dbReference type="GO" id="GO:0016149">
    <property type="term" value="F:translation release factor activity, codon specific"/>
    <property type="evidence" value="ECO:0007669"/>
    <property type="project" value="UniProtKB-UniRule"/>
</dbReference>
<name>A0A086B9L2_9FLAO</name>
<feature type="coiled-coil region" evidence="7">
    <location>
        <begin position="268"/>
        <end position="295"/>
    </location>
</feature>
<evidence type="ECO:0000256" key="4">
    <source>
        <dbReference type="ARBA" id="ARBA00022917"/>
    </source>
</evidence>
<protein>
    <recommendedName>
        <fullName evidence="5 6">Peptide chain release factor 2</fullName>
        <shortName evidence="5">RF-2</shortName>
    </recommendedName>
</protein>
<keyword evidence="4 5" id="KW-0648">Protein biosynthesis</keyword>
<sequence>MINNDHIKDVQSRIEDLHKYLQIEKKRVEIANDDEKTAAPEFWESPKEAEAFLKQLRSKKRWVEDYEEITTQFEDLQVLVEFAKEDPDSEKELDQSFPQLVEKIEDLEFKNMLSNEGDELSAVLQITAGAGGTESCDWASMLMRMYTMWAEKQGYKIRELNFQEGEVAGVKTVTLEIDGEYAFGYLKGENGVHRLVRISPFDSNAKRHTSFVSVYVYPLVDDTIEININPADISFETMRSSGAGGQNVNKVETAVRLRHAPTGIIIENSESRSQLQNKEKAMQLLRSRLYEMELEERMRARNEIEANKMKIEWGSQIRNYVMHPYKLVKDVRSGHETSDVDSVMNGNLTPFLKAFLMADGTAVSDDDMEL</sequence>
<accession>A0A086B9L2</accession>
<keyword evidence="3 5" id="KW-0963">Cytoplasm</keyword>
<evidence type="ECO:0000256" key="7">
    <source>
        <dbReference type="SAM" id="Coils"/>
    </source>
</evidence>
<evidence type="ECO:0000256" key="1">
    <source>
        <dbReference type="ARBA" id="ARBA00010835"/>
    </source>
</evidence>
<reference evidence="9 10" key="1">
    <citation type="submission" date="2014-07" db="EMBL/GenBank/DDBJ databases">
        <title>Genome of Chryseobacterium piperi CTM.</title>
        <authorList>
            <person name="Pipes S.E."/>
            <person name="Stropko S.J."/>
            <person name="Newman J.D."/>
        </authorList>
    </citation>
    <scope>NUCLEOTIDE SEQUENCE [LARGE SCALE GENOMIC DNA]</scope>
    <source>
        <strain evidence="9 10">CTM</strain>
    </source>
</reference>
<dbReference type="InterPro" id="IPR004374">
    <property type="entry name" value="PrfB"/>
</dbReference>
<dbReference type="EMBL" id="JPRJ01000022">
    <property type="protein sequence ID" value="KFF25626.1"/>
    <property type="molecule type" value="Genomic_DNA"/>
</dbReference>
<comment type="similarity">
    <text evidence="1 5">Belongs to the prokaryotic/mitochondrial release factor family.</text>
</comment>
<dbReference type="Gene3D" id="1.20.58.410">
    <property type="entry name" value="Release factor"/>
    <property type="match status" value="1"/>
</dbReference>
<dbReference type="Pfam" id="PF03462">
    <property type="entry name" value="PCRF"/>
    <property type="match status" value="1"/>
</dbReference>
<comment type="PTM">
    <text evidence="5">Methylated by PrmC. Methylation increases the termination efficiency of RF2.</text>
</comment>
<dbReference type="GO" id="GO:0005737">
    <property type="term" value="C:cytoplasm"/>
    <property type="evidence" value="ECO:0007669"/>
    <property type="project" value="UniProtKB-SubCell"/>
</dbReference>
<comment type="function">
    <text evidence="5">Peptide chain release factor 2 directs the termination of translation in response to the peptide chain termination codons UGA and UAA.</text>
</comment>
<evidence type="ECO:0000256" key="5">
    <source>
        <dbReference type="HAMAP-Rule" id="MF_00094"/>
    </source>
</evidence>
<dbReference type="PANTHER" id="PTHR43116:SF3">
    <property type="entry name" value="CLASS I PEPTIDE CHAIN RELEASE FACTOR"/>
    <property type="match status" value="1"/>
</dbReference>
<dbReference type="KEGG" id="cpip:CJF12_08130"/>
<dbReference type="SMART" id="SM00937">
    <property type="entry name" value="PCRF"/>
    <property type="match status" value="1"/>
</dbReference>
<feature type="domain" description="Prokaryotic-type class I peptide chain release factors" evidence="8">
    <location>
        <begin position="239"/>
        <end position="255"/>
    </location>
</feature>
<comment type="caution">
    <text evidence="9">The sequence shown here is derived from an EMBL/GenBank/DDBJ whole genome shotgun (WGS) entry which is preliminary data.</text>
</comment>
<comment type="subcellular location">
    <subcellularLocation>
        <location evidence="5">Cytoplasm</location>
    </subcellularLocation>
</comment>
<dbReference type="AlphaFoldDB" id="A0A086B9L2"/>
<dbReference type="Gene3D" id="3.30.70.1660">
    <property type="match status" value="1"/>
</dbReference>
<keyword evidence="7" id="KW-0175">Coiled coil</keyword>
<dbReference type="OrthoDB" id="9806673at2"/>
<keyword evidence="10" id="KW-1185">Reference proteome</keyword>
<dbReference type="InterPro" id="IPR000352">
    <property type="entry name" value="Pep_chain_release_fac_I"/>
</dbReference>
<organism evidence="9 10">
    <name type="scientific">Chryseobacterium piperi</name>
    <dbReference type="NCBI Taxonomy" id="558152"/>
    <lineage>
        <taxon>Bacteria</taxon>
        <taxon>Pseudomonadati</taxon>
        <taxon>Bacteroidota</taxon>
        <taxon>Flavobacteriia</taxon>
        <taxon>Flavobacteriales</taxon>
        <taxon>Weeksellaceae</taxon>
        <taxon>Chryseobacterium group</taxon>
        <taxon>Chryseobacterium</taxon>
    </lineage>
</organism>
<evidence type="ECO:0000313" key="9">
    <source>
        <dbReference type="EMBL" id="KFF25626.1"/>
    </source>
</evidence>
<dbReference type="eggNOG" id="COG1186">
    <property type="taxonomic scope" value="Bacteria"/>
</dbReference>
<evidence type="ECO:0000256" key="6">
    <source>
        <dbReference type="NCBIfam" id="TIGR00020"/>
    </source>
</evidence>
<evidence type="ECO:0000313" key="10">
    <source>
        <dbReference type="Proteomes" id="UP000028709"/>
    </source>
</evidence>
<dbReference type="Proteomes" id="UP000028709">
    <property type="component" value="Unassembled WGS sequence"/>
</dbReference>
<dbReference type="Gene3D" id="3.30.160.20">
    <property type="match status" value="1"/>
</dbReference>
<evidence type="ECO:0000256" key="3">
    <source>
        <dbReference type="ARBA" id="ARBA00022490"/>
    </source>
</evidence>
<dbReference type="STRING" id="558152.IQ37_12440"/>
<dbReference type="Pfam" id="PF00472">
    <property type="entry name" value="RF-1"/>
    <property type="match status" value="1"/>
</dbReference>
<dbReference type="PROSITE" id="PS00745">
    <property type="entry name" value="RF_PROK_I"/>
    <property type="match status" value="1"/>
</dbReference>
<dbReference type="NCBIfam" id="TIGR00020">
    <property type="entry name" value="prfB"/>
    <property type="match status" value="1"/>
</dbReference>
<dbReference type="FunFam" id="3.30.160.20:FF:000040">
    <property type="entry name" value="Peptide chain release factor 2"/>
    <property type="match status" value="1"/>
</dbReference>
<dbReference type="PANTHER" id="PTHR43116">
    <property type="entry name" value="PEPTIDE CHAIN RELEASE FACTOR 2"/>
    <property type="match status" value="1"/>
</dbReference>
<dbReference type="InterPro" id="IPR045853">
    <property type="entry name" value="Pep_chain_release_fac_I_sf"/>
</dbReference>
<dbReference type="SUPFAM" id="SSF75620">
    <property type="entry name" value="Release factor"/>
    <property type="match status" value="1"/>
</dbReference>
<dbReference type="HAMAP" id="MF_00094">
    <property type="entry name" value="Rel_fac_2"/>
    <property type="match status" value="1"/>
</dbReference>